<reference evidence="6 7" key="1">
    <citation type="journal article" date="2016" name="Genome Announc.">
        <title>First Complete Genome Sequence of a Subdivision 6 Acidobacterium Strain.</title>
        <authorList>
            <person name="Huang S."/>
            <person name="Vieira S."/>
            <person name="Bunk B."/>
            <person name="Riedel T."/>
            <person name="Sproer C."/>
            <person name="Overmann J."/>
        </authorList>
    </citation>
    <scope>NUCLEOTIDE SEQUENCE [LARGE SCALE GENOMIC DNA]</scope>
    <source>
        <strain evidence="7">DSM 100886 HEG_-6_39</strain>
    </source>
</reference>
<dbReference type="SMART" id="SM00318">
    <property type="entry name" value="SNc"/>
    <property type="match status" value="1"/>
</dbReference>
<evidence type="ECO:0000256" key="4">
    <source>
        <dbReference type="SAM" id="SignalP"/>
    </source>
</evidence>
<dbReference type="KEGG" id="abac:LuPra_01898"/>
<dbReference type="InterPro" id="IPR035451">
    <property type="entry name" value="Ada-like_dom_sf"/>
</dbReference>
<protein>
    <submittedName>
        <fullName evidence="6">Thermonuclease</fullName>
        <ecNumber evidence="6">3.1.31.1</ecNumber>
    </submittedName>
</protein>
<dbReference type="Gene3D" id="2.40.50.90">
    <property type="match status" value="1"/>
</dbReference>
<evidence type="ECO:0000259" key="5">
    <source>
        <dbReference type="PROSITE" id="PS50830"/>
    </source>
</evidence>
<dbReference type="Proteomes" id="UP000076079">
    <property type="component" value="Chromosome"/>
</dbReference>
<dbReference type="AlphaFoldDB" id="A0A143PLN5"/>
<dbReference type="SUPFAM" id="SSF57884">
    <property type="entry name" value="Ada DNA repair protein, N-terminal domain (N-Ada 10)"/>
    <property type="match status" value="1"/>
</dbReference>
<dbReference type="InterPro" id="IPR002071">
    <property type="entry name" value="Thermonucl_AS"/>
</dbReference>
<keyword evidence="1" id="KW-0540">Nuclease</keyword>
<dbReference type="InterPro" id="IPR016071">
    <property type="entry name" value="Staphylococal_nuclease_OB-fold"/>
</dbReference>
<name>A0A143PLN5_LUTPR</name>
<reference evidence="7" key="2">
    <citation type="submission" date="2016-04" db="EMBL/GenBank/DDBJ databases">
        <title>First Complete Genome Sequence of a Subdivision 6 Acidobacterium.</title>
        <authorList>
            <person name="Huang S."/>
            <person name="Vieira S."/>
            <person name="Bunk B."/>
            <person name="Riedel T."/>
            <person name="Sproeer C."/>
            <person name="Overmann J."/>
        </authorList>
    </citation>
    <scope>NUCLEOTIDE SEQUENCE [LARGE SCALE GENOMIC DNA]</scope>
    <source>
        <strain evidence="7">DSM 100886 HEG_-6_39</strain>
    </source>
</reference>
<dbReference type="EMBL" id="CP015136">
    <property type="protein sequence ID" value="AMY08694.1"/>
    <property type="molecule type" value="Genomic_DNA"/>
</dbReference>
<dbReference type="Pfam" id="PF00565">
    <property type="entry name" value="SNase"/>
    <property type="match status" value="1"/>
</dbReference>
<dbReference type="EC" id="3.1.31.1" evidence="6"/>
<dbReference type="InterPro" id="IPR035437">
    <property type="entry name" value="SNase_OB-fold_sf"/>
</dbReference>
<evidence type="ECO:0000313" key="7">
    <source>
        <dbReference type="Proteomes" id="UP000076079"/>
    </source>
</evidence>
<feature type="signal peptide" evidence="4">
    <location>
        <begin position="1"/>
        <end position="24"/>
    </location>
</feature>
<dbReference type="GO" id="GO:0003676">
    <property type="term" value="F:nucleic acid binding"/>
    <property type="evidence" value="ECO:0007669"/>
    <property type="project" value="InterPro"/>
</dbReference>
<proteinExistence type="predicted"/>
<keyword evidence="2" id="KW-0255">Endonuclease</keyword>
<dbReference type="CDD" id="cd00175">
    <property type="entry name" value="SNc"/>
    <property type="match status" value="1"/>
</dbReference>
<sequence precursor="true">MMRYSAGRCLVVLTLLAGLPWAPAKLSAESRQATHAVETAFAARVEHVVDGDTIDVRRSDGTLIRIRVHGIDCPERGKPFSNVARNFTRSMVFGQDIRVTPRDTDRYGRLVAQVRVGERDLSEALVEAGLAWQFRRYSDDARLASLEQAAREAKRSLWQLGGDPHGVRDTVRRPLVADPDASAEAVELHGNVNSRLYHRPSCRNYSCKNCTRVFSSEQAAEASGFKAAKDCNF</sequence>
<feature type="chain" id="PRO_5007511679" evidence="4">
    <location>
        <begin position="25"/>
        <end position="233"/>
    </location>
</feature>
<dbReference type="PROSITE" id="PS50830">
    <property type="entry name" value="TNASE_3"/>
    <property type="match status" value="1"/>
</dbReference>
<organism evidence="6 7">
    <name type="scientific">Luteitalea pratensis</name>
    <dbReference type="NCBI Taxonomy" id="1855912"/>
    <lineage>
        <taxon>Bacteria</taxon>
        <taxon>Pseudomonadati</taxon>
        <taxon>Acidobacteriota</taxon>
        <taxon>Vicinamibacteria</taxon>
        <taxon>Vicinamibacterales</taxon>
        <taxon>Vicinamibacteraceae</taxon>
        <taxon>Luteitalea</taxon>
    </lineage>
</organism>
<dbReference type="PANTHER" id="PTHR12302:SF3">
    <property type="entry name" value="SERINE_THREONINE-PROTEIN KINASE 31"/>
    <property type="match status" value="1"/>
</dbReference>
<evidence type="ECO:0000256" key="3">
    <source>
        <dbReference type="ARBA" id="ARBA00022801"/>
    </source>
</evidence>
<gene>
    <name evidence="6" type="primary">nucH</name>
    <name evidence="6" type="ORF">LuPra_01898</name>
</gene>
<accession>A0A143PLN5</accession>
<evidence type="ECO:0000256" key="1">
    <source>
        <dbReference type="ARBA" id="ARBA00022722"/>
    </source>
</evidence>
<dbReference type="PANTHER" id="PTHR12302">
    <property type="entry name" value="EBNA2 BINDING PROTEIN P100"/>
    <property type="match status" value="1"/>
</dbReference>
<keyword evidence="7" id="KW-1185">Reference proteome</keyword>
<dbReference type="Gene3D" id="3.40.10.10">
    <property type="entry name" value="DNA Methylphosphotriester Repair Domain"/>
    <property type="match status" value="1"/>
</dbReference>
<keyword evidence="4" id="KW-0732">Signal</keyword>
<keyword evidence="3 6" id="KW-0378">Hydrolase</keyword>
<dbReference type="GO" id="GO:1990599">
    <property type="term" value="F:3' overhang single-stranded DNA endodeoxyribonuclease activity"/>
    <property type="evidence" value="ECO:0007669"/>
    <property type="project" value="UniProtKB-EC"/>
</dbReference>
<dbReference type="SUPFAM" id="SSF50199">
    <property type="entry name" value="Staphylococcal nuclease"/>
    <property type="match status" value="1"/>
</dbReference>
<dbReference type="STRING" id="1855912.LuPra_01898"/>
<dbReference type="PROSITE" id="PS01123">
    <property type="entry name" value="TNASE_1"/>
    <property type="match status" value="1"/>
</dbReference>
<evidence type="ECO:0000313" key="6">
    <source>
        <dbReference type="EMBL" id="AMY08694.1"/>
    </source>
</evidence>
<feature type="domain" description="TNase-like" evidence="5">
    <location>
        <begin position="39"/>
        <end position="160"/>
    </location>
</feature>
<evidence type="ECO:0000256" key="2">
    <source>
        <dbReference type="ARBA" id="ARBA00022759"/>
    </source>
</evidence>